<dbReference type="EMBL" id="RWGY01000002">
    <property type="protein sequence ID" value="TVU51209.1"/>
    <property type="molecule type" value="Genomic_DNA"/>
</dbReference>
<reference evidence="10 11" key="1">
    <citation type="journal article" date="2019" name="Sci. Rep.">
        <title>A high-quality genome of Eragrostis curvula grass provides insights into Poaceae evolution and supports new strategies to enhance forage quality.</title>
        <authorList>
            <person name="Carballo J."/>
            <person name="Santos B.A.C.M."/>
            <person name="Zappacosta D."/>
            <person name="Garbus I."/>
            <person name="Selva J.P."/>
            <person name="Gallo C.A."/>
            <person name="Diaz A."/>
            <person name="Albertini E."/>
            <person name="Caccamo M."/>
            <person name="Echenique V."/>
        </authorList>
    </citation>
    <scope>NUCLEOTIDE SEQUENCE [LARGE SCALE GENOMIC DNA]</scope>
    <source>
        <strain evidence="11">cv. Victoria</strain>
        <tissue evidence="10">Leaf</tissue>
    </source>
</reference>
<dbReference type="InterPro" id="IPR050348">
    <property type="entry name" value="Protein-Tyr_Phosphatase"/>
</dbReference>
<dbReference type="Proteomes" id="UP000324897">
    <property type="component" value="Chromosome 6"/>
</dbReference>
<evidence type="ECO:0000256" key="7">
    <source>
        <dbReference type="SAM" id="MobiDB-lite"/>
    </source>
</evidence>
<proteinExistence type="predicted"/>
<accession>A0A5J9WSI1</accession>
<evidence type="ECO:0000256" key="3">
    <source>
        <dbReference type="ARBA" id="ARBA00022490"/>
    </source>
</evidence>
<feature type="domain" description="Tyrosine-protein phosphatase" evidence="8">
    <location>
        <begin position="127"/>
        <end position="389"/>
    </location>
</feature>
<comment type="caution">
    <text evidence="10">The sequence shown here is derived from an EMBL/GenBank/DDBJ whole genome shotgun (WGS) entry which is preliminary data.</text>
</comment>
<dbReference type="EC" id="3.1.3.48" evidence="2"/>
<feature type="compositionally biased region" description="Basic and acidic residues" evidence="7">
    <location>
        <begin position="10"/>
        <end position="20"/>
    </location>
</feature>
<organism evidence="10 11">
    <name type="scientific">Eragrostis curvula</name>
    <name type="common">weeping love grass</name>
    <dbReference type="NCBI Taxonomy" id="38414"/>
    <lineage>
        <taxon>Eukaryota</taxon>
        <taxon>Viridiplantae</taxon>
        <taxon>Streptophyta</taxon>
        <taxon>Embryophyta</taxon>
        <taxon>Tracheophyta</taxon>
        <taxon>Spermatophyta</taxon>
        <taxon>Magnoliopsida</taxon>
        <taxon>Liliopsida</taxon>
        <taxon>Poales</taxon>
        <taxon>Poaceae</taxon>
        <taxon>PACMAD clade</taxon>
        <taxon>Chloridoideae</taxon>
        <taxon>Eragrostideae</taxon>
        <taxon>Eragrostidinae</taxon>
        <taxon>Eragrostis</taxon>
    </lineage>
</organism>
<evidence type="ECO:0000259" key="9">
    <source>
        <dbReference type="PROSITE" id="PS50056"/>
    </source>
</evidence>
<keyword evidence="4" id="KW-0597">Phosphoprotein</keyword>
<dbReference type="InterPro" id="IPR016130">
    <property type="entry name" value="Tyr_Pase_AS"/>
</dbReference>
<keyword evidence="5" id="KW-0378">Hydrolase</keyword>
<dbReference type="PRINTS" id="PR00700">
    <property type="entry name" value="PRTYPHPHTASE"/>
</dbReference>
<evidence type="ECO:0000256" key="5">
    <source>
        <dbReference type="ARBA" id="ARBA00022801"/>
    </source>
</evidence>
<dbReference type="Gene3D" id="3.90.190.10">
    <property type="entry name" value="Protein tyrosine phosphatase superfamily"/>
    <property type="match status" value="1"/>
</dbReference>
<keyword evidence="11" id="KW-1185">Reference proteome</keyword>
<evidence type="ECO:0000256" key="4">
    <source>
        <dbReference type="ARBA" id="ARBA00022553"/>
    </source>
</evidence>
<protein>
    <recommendedName>
        <fullName evidence="2">protein-tyrosine-phosphatase</fullName>
        <ecNumber evidence="2">3.1.3.48</ecNumber>
    </recommendedName>
</protein>
<comment type="subcellular location">
    <subcellularLocation>
        <location evidence="1">Cytoplasm</location>
    </subcellularLocation>
</comment>
<feature type="compositionally biased region" description="Basic and acidic residues" evidence="7">
    <location>
        <begin position="28"/>
        <end position="37"/>
    </location>
</feature>
<evidence type="ECO:0000313" key="11">
    <source>
        <dbReference type="Proteomes" id="UP000324897"/>
    </source>
</evidence>
<feature type="region of interest" description="Disordered" evidence="7">
    <location>
        <begin position="58"/>
        <end position="83"/>
    </location>
</feature>
<keyword evidence="6" id="KW-0904">Protein phosphatase</keyword>
<dbReference type="InterPro" id="IPR029021">
    <property type="entry name" value="Prot-tyrosine_phosphatase-like"/>
</dbReference>
<dbReference type="FunFam" id="3.90.190.10:FF:000045">
    <property type="entry name" value="Tyrosine-protein phosphatase non-receptor type 12"/>
    <property type="match status" value="1"/>
</dbReference>
<evidence type="ECO:0000256" key="1">
    <source>
        <dbReference type="ARBA" id="ARBA00004496"/>
    </source>
</evidence>
<sequence>LYPRPSDTSPPRHDASDEPSRVPPPPRPPHDLASEEAKRYAVASRAFSSAVAGLRRKVRAAASLSRRSPPPEEPMSSSRAAARGAAFEPFDVDADPPPRPELTPEQVELCRDALAHFVGKRKQKGALSDEFASLWGMGEVIERPNISVAHYPANRGKNRYIDILPFDDTRVRLNPSTTSGTSNNDYINASFVKATQDNRVAMFIATQGPLVNTFEDFWQMVCEHQCPAIIMVTQFDGLKCDEYLPLHNGQGVYGKYNVKIRNTRRDNHELWLRDVEVKCTESGKVHSVLHIEYPDWPDHGVPTNTGAVRQIWKRVHHIPREHPMVIHCSAGIGRTGTYITIHTTIERILLGDRSSYNLVETVKNFRSQRTGMVQTEEQYKFCYRAIADELKDLLKSNR</sequence>
<dbReference type="InterPro" id="IPR000387">
    <property type="entry name" value="Tyr_Pase_dom"/>
</dbReference>
<dbReference type="GO" id="GO:0005737">
    <property type="term" value="C:cytoplasm"/>
    <property type="evidence" value="ECO:0007669"/>
    <property type="project" value="UniProtKB-SubCell"/>
</dbReference>
<keyword evidence="3" id="KW-0963">Cytoplasm</keyword>
<evidence type="ECO:0000256" key="6">
    <source>
        <dbReference type="ARBA" id="ARBA00022912"/>
    </source>
</evidence>
<feature type="domain" description="Tyrosine specific protein phosphatases" evidence="9">
    <location>
        <begin position="309"/>
        <end position="380"/>
    </location>
</feature>
<dbReference type="SMART" id="SM00404">
    <property type="entry name" value="PTPc_motif"/>
    <property type="match status" value="1"/>
</dbReference>
<dbReference type="OrthoDB" id="10253954at2759"/>
<dbReference type="PROSITE" id="PS00383">
    <property type="entry name" value="TYR_PHOSPHATASE_1"/>
    <property type="match status" value="1"/>
</dbReference>
<dbReference type="InterPro" id="IPR003595">
    <property type="entry name" value="Tyr_Pase_cat"/>
</dbReference>
<dbReference type="PROSITE" id="PS50055">
    <property type="entry name" value="TYR_PHOSPHATASE_PTP"/>
    <property type="match status" value="1"/>
</dbReference>
<dbReference type="InterPro" id="IPR000242">
    <property type="entry name" value="PTP_cat"/>
</dbReference>
<evidence type="ECO:0000313" key="10">
    <source>
        <dbReference type="EMBL" id="TVU51209.1"/>
    </source>
</evidence>
<dbReference type="GO" id="GO:0004725">
    <property type="term" value="F:protein tyrosine phosphatase activity"/>
    <property type="evidence" value="ECO:0007669"/>
    <property type="project" value="UniProtKB-EC"/>
</dbReference>
<dbReference type="SUPFAM" id="SSF52799">
    <property type="entry name" value="(Phosphotyrosine protein) phosphatases II"/>
    <property type="match status" value="1"/>
</dbReference>
<feature type="compositionally biased region" description="Low complexity" evidence="7">
    <location>
        <begin position="74"/>
        <end position="83"/>
    </location>
</feature>
<evidence type="ECO:0000259" key="8">
    <source>
        <dbReference type="PROSITE" id="PS50055"/>
    </source>
</evidence>
<dbReference type="PANTHER" id="PTHR19134">
    <property type="entry name" value="RECEPTOR-TYPE TYROSINE-PROTEIN PHOSPHATASE"/>
    <property type="match status" value="1"/>
</dbReference>
<evidence type="ECO:0000256" key="2">
    <source>
        <dbReference type="ARBA" id="ARBA00013064"/>
    </source>
</evidence>
<dbReference type="Pfam" id="PF00102">
    <property type="entry name" value="Y_phosphatase"/>
    <property type="match status" value="1"/>
</dbReference>
<dbReference type="SMART" id="SM00194">
    <property type="entry name" value="PTPc"/>
    <property type="match status" value="1"/>
</dbReference>
<dbReference type="PANTHER" id="PTHR19134:SF449">
    <property type="entry name" value="TYROSINE-PROTEIN PHOSPHATASE 1"/>
    <property type="match status" value="1"/>
</dbReference>
<dbReference type="AlphaFoldDB" id="A0A5J9WSI1"/>
<dbReference type="PROSITE" id="PS50056">
    <property type="entry name" value="TYR_PHOSPHATASE_2"/>
    <property type="match status" value="1"/>
</dbReference>
<gene>
    <name evidence="10" type="ORF">EJB05_02619</name>
</gene>
<feature type="non-terminal residue" evidence="10">
    <location>
        <position position="1"/>
    </location>
</feature>
<feature type="region of interest" description="Disordered" evidence="7">
    <location>
        <begin position="1"/>
        <end position="37"/>
    </location>
</feature>
<name>A0A5J9WSI1_9POAL</name>